<keyword evidence="3" id="KW-1185">Reference proteome</keyword>
<evidence type="ECO:0000256" key="1">
    <source>
        <dbReference type="SAM" id="MobiDB-lite"/>
    </source>
</evidence>
<name>A0AAV4PW14_9ARAC</name>
<sequence>MHVLSFSQHYLTTKEKREKALHPQSRCPFKGAASHKNKSLPTRERAILGKHRAAPHIHGVCSVNTPVASRLHCRGTRLIKRAASLKAK</sequence>
<feature type="region of interest" description="Disordered" evidence="1">
    <location>
        <begin position="13"/>
        <end position="39"/>
    </location>
</feature>
<evidence type="ECO:0000313" key="2">
    <source>
        <dbReference type="EMBL" id="GIY01763.1"/>
    </source>
</evidence>
<protein>
    <submittedName>
        <fullName evidence="2">Uncharacterized protein</fullName>
    </submittedName>
</protein>
<dbReference type="AlphaFoldDB" id="A0AAV4PW14"/>
<organism evidence="2 3">
    <name type="scientific">Caerostris darwini</name>
    <dbReference type="NCBI Taxonomy" id="1538125"/>
    <lineage>
        <taxon>Eukaryota</taxon>
        <taxon>Metazoa</taxon>
        <taxon>Ecdysozoa</taxon>
        <taxon>Arthropoda</taxon>
        <taxon>Chelicerata</taxon>
        <taxon>Arachnida</taxon>
        <taxon>Araneae</taxon>
        <taxon>Araneomorphae</taxon>
        <taxon>Entelegynae</taxon>
        <taxon>Araneoidea</taxon>
        <taxon>Araneidae</taxon>
        <taxon>Caerostris</taxon>
    </lineage>
</organism>
<gene>
    <name evidence="2" type="ORF">CDAR_256801</name>
</gene>
<dbReference type="Proteomes" id="UP001054837">
    <property type="component" value="Unassembled WGS sequence"/>
</dbReference>
<proteinExistence type="predicted"/>
<reference evidence="2 3" key="1">
    <citation type="submission" date="2021-06" db="EMBL/GenBank/DDBJ databases">
        <title>Caerostris darwini draft genome.</title>
        <authorList>
            <person name="Kono N."/>
            <person name="Arakawa K."/>
        </authorList>
    </citation>
    <scope>NUCLEOTIDE SEQUENCE [LARGE SCALE GENOMIC DNA]</scope>
</reference>
<evidence type="ECO:0000313" key="3">
    <source>
        <dbReference type="Proteomes" id="UP001054837"/>
    </source>
</evidence>
<accession>A0AAV4PW14</accession>
<dbReference type="EMBL" id="BPLQ01003607">
    <property type="protein sequence ID" value="GIY01763.1"/>
    <property type="molecule type" value="Genomic_DNA"/>
</dbReference>
<comment type="caution">
    <text evidence="2">The sequence shown here is derived from an EMBL/GenBank/DDBJ whole genome shotgun (WGS) entry which is preliminary data.</text>
</comment>